<name>A0ABQ8G6B4_9PEZI</name>
<proteinExistence type="predicted"/>
<sequence length="106" mass="12155">MMLSIVDTSQFQSVISSDIGRRNRFDLPSWVPDWSALYDNLDRHRSLHNRIYTLMRGSKVRILMDEEDVWTGILKLIGNCVLVNAEHISKSSKSLQSTVTQTSSRT</sequence>
<reference evidence="1 2" key="1">
    <citation type="journal article" date="2021" name="Nat. Commun.">
        <title>Genetic determinants of endophytism in the Arabidopsis root mycobiome.</title>
        <authorList>
            <person name="Mesny F."/>
            <person name="Miyauchi S."/>
            <person name="Thiergart T."/>
            <person name="Pickel B."/>
            <person name="Atanasova L."/>
            <person name="Karlsson M."/>
            <person name="Huettel B."/>
            <person name="Barry K.W."/>
            <person name="Haridas S."/>
            <person name="Chen C."/>
            <person name="Bauer D."/>
            <person name="Andreopoulos W."/>
            <person name="Pangilinan J."/>
            <person name="LaButti K."/>
            <person name="Riley R."/>
            <person name="Lipzen A."/>
            <person name="Clum A."/>
            <person name="Drula E."/>
            <person name="Henrissat B."/>
            <person name="Kohler A."/>
            <person name="Grigoriev I.V."/>
            <person name="Martin F.M."/>
            <person name="Hacquard S."/>
        </authorList>
    </citation>
    <scope>NUCLEOTIDE SEQUENCE [LARGE SCALE GENOMIC DNA]</scope>
    <source>
        <strain evidence="1 2">MPI-SDFR-AT-0080</strain>
    </source>
</reference>
<evidence type="ECO:0000313" key="2">
    <source>
        <dbReference type="Proteomes" id="UP000774617"/>
    </source>
</evidence>
<gene>
    <name evidence="1" type="ORF">B0J12DRAFT_143986</name>
</gene>
<accession>A0ABQ8G6B4</accession>
<organism evidence="1 2">
    <name type="scientific">Macrophomina phaseolina</name>
    <dbReference type="NCBI Taxonomy" id="35725"/>
    <lineage>
        <taxon>Eukaryota</taxon>
        <taxon>Fungi</taxon>
        <taxon>Dikarya</taxon>
        <taxon>Ascomycota</taxon>
        <taxon>Pezizomycotina</taxon>
        <taxon>Dothideomycetes</taxon>
        <taxon>Dothideomycetes incertae sedis</taxon>
        <taxon>Botryosphaeriales</taxon>
        <taxon>Botryosphaeriaceae</taxon>
        <taxon>Macrophomina</taxon>
    </lineage>
</organism>
<dbReference type="Proteomes" id="UP000774617">
    <property type="component" value="Unassembled WGS sequence"/>
</dbReference>
<protein>
    <submittedName>
        <fullName evidence="1">Uncharacterized protein</fullName>
    </submittedName>
</protein>
<dbReference type="EMBL" id="JAGTJR010000018">
    <property type="protein sequence ID" value="KAH7045872.1"/>
    <property type="molecule type" value="Genomic_DNA"/>
</dbReference>
<evidence type="ECO:0000313" key="1">
    <source>
        <dbReference type="EMBL" id="KAH7045872.1"/>
    </source>
</evidence>
<comment type="caution">
    <text evidence="1">The sequence shown here is derived from an EMBL/GenBank/DDBJ whole genome shotgun (WGS) entry which is preliminary data.</text>
</comment>
<keyword evidence="2" id="KW-1185">Reference proteome</keyword>